<evidence type="ECO:0000256" key="1">
    <source>
        <dbReference type="SAM" id="Phobius"/>
    </source>
</evidence>
<keyword evidence="1" id="KW-0472">Membrane</keyword>
<keyword evidence="1" id="KW-1133">Transmembrane helix</keyword>
<dbReference type="RefSeq" id="WP_379930408.1">
    <property type="nucleotide sequence ID" value="NZ_JBHUMM010000043.1"/>
</dbReference>
<evidence type="ECO:0000313" key="3">
    <source>
        <dbReference type="Proteomes" id="UP001597497"/>
    </source>
</evidence>
<dbReference type="InterPro" id="IPR021338">
    <property type="entry name" value="DUF2953"/>
</dbReference>
<name>A0ABW5RCW4_9BACL</name>
<proteinExistence type="predicted"/>
<feature type="transmembrane region" description="Helical" evidence="1">
    <location>
        <begin position="6"/>
        <end position="26"/>
    </location>
</feature>
<reference evidence="3" key="1">
    <citation type="journal article" date="2019" name="Int. J. Syst. Evol. Microbiol.">
        <title>The Global Catalogue of Microorganisms (GCM) 10K type strain sequencing project: providing services to taxonomists for standard genome sequencing and annotation.</title>
        <authorList>
            <consortium name="The Broad Institute Genomics Platform"/>
            <consortium name="The Broad Institute Genome Sequencing Center for Infectious Disease"/>
            <person name="Wu L."/>
            <person name="Ma J."/>
        </authorList>
    </citation>
    <scope>NUCLEOTIDE SEQUENCE [LARGE SCALE GENOMIC DNA]</scope>
    <source>
        <strain evidence="3">KCTC 33676</strain>
    </source>
</reference>
<evidence type="ECO:0000313" key="2">
    <source>
        <dbReference type="EMBL" id="MFD2672848.1"/>
    </source>
</evidence>
<keyword evidence="3" id="KW-1185">Reference proteome</keyword>
<accession>A0ABW5RCW4</accession>
<comment type="caution">
    <text evidence="2">The sequence shown here is derived from an EMBL/GenBank/DDBJ whole genome shotgun (WGS) entry which is preliminary data.</text>
</comment>
<protein>
    <submittedName>
        <fullName evidence="2">DUF2953 domain-containing protein</fullName>
    </submittedName>
</protein>
<dbReference type="Pfam" id="PF11167">
    <property type="entry name" value="DUF2953"/>
    <property type="match status" value="1"/>
</dbReference>
<organism evidence="2 3">
    <name type="scientific">Marinicrinis sediminis</name>
    <dbReference type="NCBI Taxonomy" id="1652465"/>
    <lineage>
        <taxon>Bacteria</taxon>
        <taxon>Bacillati</taxon>
        <taxon>Bacillota</taxon>
        <taxon>Bacilli</taxon>
        <taxon>Bacillales</taxon>
        <taxon>Paenibacillaceae</taxon>
    </lineage>
</organism>
<dbReference type="Proteomes" id="UP001597497">
    <property type="component" value="Unassembled WGS sequence"/>
</dbReference>
<dbReference type="EMBL" id="JBHUMM010000043">
    <property type="protein sequence ID" value="MFD2672848.1"/>
    <property type="molecule type" value="Genomic_DNA"/>
</dbReference>
<gene>
    <name evidence="2" type="ORF">ACFSUC_14865</name>
</gene>
<keyword evidence="1" id="KW-0812">Transmembrane</keyword>
<sequence>MVWLWIGGILAVIGCIVLLLPIHIELEYKRVQANDRLTARLKAVGGLVRYNYEMPVIQAEGLSAIRVETKTSSRKKTVKENDTEVTPRSIQHFIQKTKVLVEHAVGLLKWVNQTLWKVHCYRFRWRTEIGVGDAPQTAVCTGMIWALKSWLLGLFCSHVRMHVYPQLHVEPVYAHKNLQMHVDVYVRIRTLHAVLAALKLLKRIIKTRKGLKAWRTVISERMQSM</sequence>